<evidence type="ECO:0000313" key="3">
    <source>
        <dbReference type="Proteomes" id="UP000539075"/>
    </source>
</evidence>
<dbReference type="AlphaFoldDB" id="A0A7W8BYI5"/>
<evidence type="ECO:0000313" key="2">
    <source>
        <dbReference type="EMBL" id="MBB5142301.1"/>
    </source>
</evidence>
<dbReference type="EMBL" id="JACHGO010000001">
    <property type="protein sequence ID" value="MBB5142301.1"/>
    <property type="molecule type" value="Genomic_DNA"/>
</dbReference>
<sequence>MSNEKPTAPLSMNTASAQSYNPKMMDHDTRNAIFSFREEIHEALQLPPEDMAKIDYIEWQLNWKPVLTACVYPKKS</sequence>
<dbReference type="Proteomes" id="UP000539075">
    <property type="component" value="Unassembled WGS sequence"/>
</dbReference>
<evidence type="ECO:0000256" key="1">
    <source>
        <dbReference type="SAM" id="MobiDB-lite"/>
    </source>
</evidence>
<organism evidence="2 3">
    <name type="scientific">Desulfovibrio intestinalis</name>
    <dbReference type="NCBI Taxonomy" id="58621"/>
    <lineage>
        <taxon>Bacteria</taxon>
        <taxon>Pseudomonadati</taxon>
        <taxon>Thermodesulfobacteriota</taxon>
        <taxon>Desulfovibrionia</taxon>
        <taxon>Desulfovibrionales</taxon>
        <taxon>Desulfovibrionaceae</taxon>
        <taxon>Desulfovibrio</taxon>
    </lineage>
</organism>
<feature type="compositionally biased region" description="Polar residues" evidence="1">
    <location>
        <begin position="1"/>
        <end position="21"/>
    </location>
</feature>
<gene>
    <name evidence="2" type="ORF">HNQ38_000364</name>
</gene>
<keyword evidence="3" id="KW-1185">Reference proteome</keyword>
<protein>
    <submittedName>
        <fullName evidence="2">Uncharacterized protein</fullName>
    </submittedName>
</protein>
<dbReference type="RefSeq" id="WP_183717645.1">
    <property type="nucleotide sequence ID" value="NZ_JACHGO010000001.1"/>
</dbReference>
<comment type="caution">
    <text evidence="2">The sequence shown here is derived from an EMBL/GenBank/DDBJ whole genome shotgun (WGS) entry which is preliminary data.</text>
</comment>
<name>A0A7W8BYI5_9BACT</name>
<reference evidence="2 3" key="1">
    <citation type="submission" date="2020-08" db="EMBL/GenBank/DDBJ databases">
        <title>Genomic Encyclopedia of Type Strains, Phase IV (KMG-IV): sequencing the most valuable type-strain genomes for metagenomic binning, comparative biology and taxonomic classification.</title>
        <authorList>
            <person name="Goeker M."/>
        </authorList>
    </citation>
    <scope>NUCLEOTIDE SEQUENCE [LARGE SCALE GENOMIC DNA]</scope>
    <source>
        <strain evidence="2 3">DSM 11275</strain>
    </source>
</reference>
<accession>A0A7W8BYI5</accession>
<feature type="region of interest" description="Disordered" evidence="1">
    <location>
        <begin position="1"/>
        <end position="23"/>
    </location>
</feature>
<proteinExistence type="predicted"/>